<organism evidence="2 3">
    <name type="scientific">Trypanosoma cruzi</name>
    <dbReference type="NCBI Taxonomy" id="5693"/>
    <lineage>
        <taxon>Eukaryota</taxon>
        <taxon>Discoba</taxon>
        <taxon>Euglenozoa</taxon>
        <taxon>Kinetoplastea</taxon>
        <taxon>Metakinetoplastina</taxon>
        <taxon>Trypanosomatida</taxon>
        <taxon>Trypanosomatidae</taxon>
        <taxon>Trypanosoma</taxon>
        <taxon>Schizotrypanum</taxon>
    </lineage>
</organism>
<feature type="region of interest" description="Disordered" evidence="1">
    <location>
        <begin position="35"/>
        <end position="65"/>
    </location>
</feature>
<evidence type="ECO:0000313" key="3">
    <source>
        <dbReference type="Proteomes" id="UP000583944"/>
    </source>
</evidence>
<proteinExistence type="predicted"/>
<feature type="compositionally biased region" description="Basic and acidic residues" evidence="1">
    <location>
        <begin position="42"/>
        <end position="57"/>
    </location>
</feature>
<accession>A0A7J6Y1T1</accession>
<name>A0A7J6Y1T1_TRYCR</name>
<evidence type="ECO:0000313" key="2">
    <source>
        <dbReference type="EMBL" id="KAF5220639.1"/>
    </source>
</evidence>
<reference evidence="2 3" key="1">
    <citation type="journal article" date="2019" name="Genome Biol. Evol.">
        <title>Nanopore Sequencing Significantly Improves Genome Assembly of the Protozoan Parasite Trypanosoma cruzi.</title>
        <authorList>
            <person name="Diaz-Viraque F."/>
            <person name="Pita S."/>
            <person name="Greif G."/>
            <person name="de Souza R.C.M."/>
            <person name="Iraola G."/>
            <person name="Robello C."/>
        </authorList>
    </citation>
    <scope>NUCLEOTIDE SEQUENCE [LARGE SCALE GENOMIC DNA]</scope>
    <source>
        <strain evidence="2 3">Berenice</strain>
    </source>
</reference>
<comment type="caution">
    <text evidence="2">The sequence shown here is derived from an EMBL/GenBank/DDBJ whole genome shotgun (WGS) entry which is preliminary data.</text>
</comment>
<evidence type="ECO:0000256" key="1">
    <source>
        <dbReference type="SAM" id="MobiDB-lite"/>
    </source>
</evidence>
<dbReference type="AlphaFoldDB" id="A0A7J6Y1T1"/>
<dbReference type="Proteomes" id="UP000583944">
    <property type="component" value="Unassembled WGS sequence"/>
</dbReference>
<gene>
    <name evidence="2" type="ORF">ECC02_006358</name>
</gene>
<dbReference type="EMBL" id="JABDHM010000048">
    <property type="protein sequence ID" value="KAF5220639.1"/>
    <property type="molecule type" value="Genomic_DNA"/>
</dbReference>
<protein>
    <submittedName>
        <fullName evidence="2">Uncharacterized protein</fullName>
    </submittedName>
</protein>
<sequence>MDFPNICMFVLMRLFGGLFLALTASFYFLFPAKGSNSKKGKKTAEQNKRQQDNHEGKLTGAQGMQQHSREILKDVTTALQLEQELQLSQAQHGVAILDVYSSEWGNTRALSEAFRRLYMDAGDQIHLRFYSVECNSVLESLNFPAEQRNLQRPKNLELCRETLPTFWEGILSGRRGKSQSYFVFYKEGKQRAFIEGVNTPKIVSYVRDLCRIQKPASECTSKAELLKFWEYNFSAAESEVFFESFVRAIQEHSAAKRPLTEKEERILADAIGAMDSKVSVEALDKWIGENETIQGAFTQLFPFLTENGAPAAATAAADGSNFVEGTPGSFAAEKSAFGDEMELPKVFQESVENLMPELWRRIVALPLRCPSNTRLVLLSCEKGEEEAKEYLQRANDVPTLNHYLAEMGLAAEDIQIMCCSAAEKISSQSLSYGKLALVLMLCDKDRCEELLGRPEVLFDQLENGTLMSQHFSLAYTVICLCTSEANADESFYYCNDASTVESADTLKEGDEVVLPPFSRLCAKNATEGAFTVKFLGIPQVIGLAATDPAGEGVVLTPWYAKFHVTGREENAITLTFAGNVEEEQFRQSVHLYTERVVAEEENMAKVAAIVNVLEHALGYEQQPDPSSFTDPHLVERDASAEIAPDDGGEISEADVAKAAANDDQNGEAEL</sequence>
<dbReference type="VEuPathDB" id="TriTrypDB:ECC02_006358"/>
<dbReference type="VEuPathDB" id="TriTrypDB:BCY84_19794"/>